<dbReference type="InterPro" id="IPR046522">
    <property type="entry name" value="DUF6699"/>
</dbReference>
<gene>
    <name evidence="2" type="ORF">FB45DRAFT_781085</name>
</gene>
<dbReference type="AlphaFoldDB" id="A0AAD7CEG9"/>
<name>A0AAD7CEG9_9AGAR</name>
<keyword evidence="3" id="KW-1185">Reference proteome</keyword>
<organism evidence="2 3">
    <name type="scientific">Roridomyces roridus</name>
    <dbReference type="NCBI Taxonomy" id="1738132"/>
    <lineage>
        <taxon>Eukaryota</taxon>
        <taxon>Fungi</taxon>
        <taxon>Dikarya</taxon>
        <taxon>Basidiomycota</taxon>
        <taxon>Agaricomycotina</taxon>
        <taxon>Agaricomycetes</taxon>
        <taxon>Agaricomycetidae</taxon>
        <taxon>Agaricales</taxon>
        <taxon>Marasmiineae</taxon>
        <taxon>Mycenaceae</taxon>
        <taxon>Roridomyces</taxon>
    </lineage>
</organism>
<sequence>ERQRALPTYFLLQVPPISNITYDLRLPPSTLRPTLLQGYLNFDEPFSISSLRPRSIHLISKDFPWTVVIHESTRGAGVTCRDAVCGLYDALQVPLTDVDWGYVSESERRRERVLRAWKRRERLLKGATGLKRVDLLGRRCRLQGFRKDEDFVRRRVFPGTRRVVDTWVVCFVH</sequence>
<accession>A0AAD7CEG9</accession>
<evidence type="ECO:0000259" key="1">
    <source>
        <dbReference type="Pfam" id="PF20415"/>
    </source>
</evidence>
<dbReference type="Pfam" id="PF20415">
    <property type="entry name" value="DUF6699"/>
    <property type="match status" value="1"/>
</dbReference>
<feature type="non-terminal residue" evidence="2">
    <location>
        <position position="1"/>
    </location>
</feature>
<evidence type="ECO:0000313" key="2">
    <source>
        <dbReference type="EMBL" id="KAJ7646752.1"/>
    </source>
</evidence>
<dbReference type="EMBL" id="JARKIF010000002">
    <property type="protein sequence ID" value="KAJ7646752.1"/>
    <property type="molecule type" value="Genomic_DNA"/>
</dbReference>
<proteinExistence type="predicted"/>
<comment type="caution">
    <text evidence="2">The sequence shown here is derived from an EMBL/GenBank/DDBJ whole genome shotgun (WGS) entry which is preliminary data.</text>
</comment>
<feature type="domain" description="DUF6699" evidence="1">
    <location>
        <begin position="20"/>
        <end position="149"/>
    </location>
</feature>
<reference evidence="2" key="1">
    <citation type="submission" date="2023-03" db="EMBL/GenBank/DDBJ databases">
        <title>Massive genome expansion in bonnet fungi (Mycena s.s.) driven by repeated elements and novel gene families across ecological guilds.</title>
        <authorList>
            <consortium name="Lawrence Berkeley National Laboratory"/>
            <person name="Harder C.B."/>
            <person name="Miyauchi S."/>
            <person name="Viragh M."/>
            <person name="Kuo A."/>
            <person name="Thoen E."/>
            <person name="Andreopoulos B."/>
            <person name="Lu D."/>
            <person name="Skrede I."/>
            <person name="Drula E."/>
            <person name="Henrissat B."/>
            <person name="Morin E."/>
            <person name="Kohler A."/>
            <person name="Barry K."/>
            <person name="LaButti K."/>
            <person name="Morin E."/>
            <person name="Salamov A."/>
            <person name="Lipzen A."/>
            <person name="Mereny Z."/>
            <person name="Hegedus B."/>
            <person name="Baldrian P."/>
            <person name="Stursova M."/>
            <person name="Weitz H."/>
            <person name="Taylor A."/>
            <person name="Grigoriev I.V."/>
            <person name="Nagy L.G."/>
            <person name="Martin F."/>
            <person name="Kauserud H."/>
        </authorList>
    </citation>
    <scope>NUCLEOTIDE SEQUENCE</scope>
    <source>
        <strain evidence="2">9284</strain>
    </source>
</reference>
<dbReference type="Proteomes" id="UP001221142">
    <property type="component" value="Unassembled WGS sequence"/>
</dbReference>
<evidence type="ECO:0000313" key="3">
    <source>
        <dbReference type="Proteomes" id="UP001221142"/>
    </source>
</evidence>
<protein>
    <recommendedName>
        <fullName evidence="1">DUF6699 domain-containing protein</fullName>
    </recommendedName>
</protein>